<dbReference type="Pfam" id="PF00436">
    <property type="entry name" value="SSB"/>
    <property type="match status" value="1"/>
</dbReference>
<evidence type="ECO:0000256" key="3">
    <source>
        <dbReference type="SAM" id="MobiDB-lite"/>
    </source>
</evidence>
<evidence type="ECO:0000313" key="5">
    <source>
        <dbReference type="Proteomes" id="UP001306668"/>
    </source>
</evidence>
<sequence length="157" mass="17297">MSNTFHFAGRLAEAPTLRGTAKVCRFRLLRNEFAGFDEANNRKERIVSIDFTAFGGLGETIARTVGKGDQLVIEARIINNNYTDDAGRQVYGHSFIVFGFDYGAKSKSNREASQGKDPITSQDYADRSQDVSDGIAEHDREFAPEADPVSSDGNSHE</sequence>
<evidence type="ECO:0000256" key="2">
    <source>
        <dbReference type="PIRNR" id="PIRNR002070"/>
    </source>
</evidence>
<dbReference type="SUPFAM" id="SSF50249">
    <property type="entry name" value="Nucleic acid-binding proteins"/>
    <property type="match status" value="1"/>
</dbReference>
<name>A0ABQ6QGQ1_9GAMM</name>
<evidence type="ECO:0000313" key="4">
    <source>
        <dbReference type="EMBL" id="GMR28758.1"/>
    </source>
</evidence>
<dbReference type="PIRSF" id="PIRSF002070">
    <property type="entry name" value="SSB"/>
    <property type="match status" value="1"/>
</dbReference>
<feature type="compositionally biased region" description="Basic and acidic residues" evidence="3">
    <location>
        <begin position="124"/>
        <end position="143"/>
    </location>
</feature>
<dbReference type="InterPro" id="IPR000424">
    <property type="entry name" value="Primosome_PriB/ssb"/>
</dbReference>
<proteinExistence type="predicted"/>
<dbReference type="RefSeq" id="WP_338167953.1">
    <property type="nucleotide sequence ID" value="NZ_BTRJ01000034.1"/>
</dbReference>
<dbReference type="InterPro" id="IPR011344">
    <property type="entry name" value="ssDNA-bd"/>
</dbReference>
<accession>A0ABQ6QGQ1</accession>
<comment type="caution">
    <text evidence="4">The sequence shown here is derived from an EMBL/GenBank/DDBJ whole genome shotgun (WGS) entry which is preliminary data.</text>
</comment>
<organism evidence="4 5">
    <name type="scientific">Stenotrophomonas sepilia</name>
    <dbReference type="NCBI Taxonomy" id="2860290"/>
    <lineage>
        <taxon>Bacteria</taxon>
        <taxon>Pseudomonadati</taxon>
        <taxon>Pseudomonadota</taxon>
        <taxon>Gammaproteobacteria</taxon>
        <taxon>Lysobacterales</taxon>
        <taxon>Lysobacteraceae</taxon>
        <taxon>Stenotrophomonas</taxon>
        <taxon>Stenotrophomonas maltophilia group</taxon>
    </lineage>
</organism>
<dbReference type="Gene3D" id="2.40.50.140">
    <property type="entry name" value="Nucleic acid-binding proteins"/>
    <property type="match status" value="1"/>
</dbReference>
<evidence type="ECO:0000256" key="1">
    <source>
        <dbReference type="ARBA" id="ARBA00023125"/>
    </source>
</evidence>
<feature type="region of interest" description="Disordered" evidence="3">
    <location>
        <begin position="107"/>
        <end position="157"/>
    </location>
</feature>
<dbReference type="Proteomes" id="UP001306668">
    <property type="component" value="Unassembled WGS sequence"/>
</dbReference>
<dbReference type="PROSITE" id="PS50935">
    <property type="entry name" value="SSB"/>
    <property type="match status" value="1"/>
</dbReference>
<keyword evidence="1 2" id="KW-0238">DNA-binding</keyword>
<dbReference type="EMBL" id="BTRJ01000034">
    <property type="protein sequence ID" value="GMR28758.1"/>
    <property type="molecule type" value="Genomic_DNA"/>
</dbReference>
<dbReference type="CDD" id="cd04496">
    <property type="entry name" value="SSB_OBF"/>
    <property type="match status" value="1"/>
</dbReference>
<gene>
    <name evidence="4" type="ORF">STENOSP10_29790</name>
</gene>
<dbReference type="InterPro" id="IPR012340">
    <property type="entry name" value="NA-bd_OB-fold"/>
</dbReference>
<protein>
    <recommendedName>
        <fullName evidence="2">Single-stranded DNA-binding protein</fullName>
    </recommendedName>
</protein>
<keyword evidence="5" id="KW-1185">Reference proteome</keyword>
<reference evidence="5" key="1">
    <citation type="submission" date="2023-07" db="EMBL/GenBank/DDBJ databases">
        <title>Genome sequence of Stenotrophomonas sp. Alg010 isolated from Sargassum waste.</title>
        <authorList>
            <person name="Mohapatra"/>
            <person name="B.R."/>
        </authorList>
    </citation>
    <scope>NUCLEOTIDE SEQUENCE [LARGE SCALE GENOMIC DNA]</scope>
    <source>
        <strain evidence="5">Alg010</strain>
    </source>
</reference>